<dbReference type="EMBL" id="AUZY01010816">
    <property type="protein sequence ID" value="EQD37071.1"/>
    <property type="molecule type" value="Genomic_DNA"/>
</dbReference>
<organism evidence="2">
    <name type="scientific">mine drainage metagenome</name>
    <dbReference type="NCBI Taxonomy" id="410659"/>
    <lineage>
        <taxon>unclassified sequences</taxon>
        <taxon>metagenomes</taxon>
        <taxon>ecological metagenomes</taxon>
    </lineage>
</organism>
<evidence type="ECO:0000256" key="1">
    <source>
        <dbReference type="SAM" id="MobiDB-lite"/>
    </source>
</evidence>
<reference evidence="2" key="2">
    <citation type="journal article" date="2014" name="ISME J.">
        <title>Microbial stratification in low pH oxic and suboxic macroscopic growths along an acid mine drainage.</title>
        <authorList>
            <person name="Mendez-Garcia C."/>
            <person name="Mesa V."/>
            <person name="Sprenger R.R."/>
            <person name="Richter M."/>
            <person name="Diez M.S."/>
            <person name="Solano J."/>
            <person name="Bargiela R."/>
            <person name="Golyshina O.V."/>
            <person name="Manteca A."/>
            <person name="Ramos J.L."/>
            <person name="Gallego J.R."/>
            <person name="Llorente I."/>
            <person name="Martins Dos Santos V.A."/>
            <person name="Jensen O.N."/>
            <person name="Pelaez A.I."/>
            <person name="Sanchez J."/>
            <person name="Ferrer M."/>
        </authorList>
    </citation>
    <scope>NUCLEOTIDE SEQUENCE</scope>
</reference>
<name>T0YNS5_9ZZZZ</name>
<accession>T0YNS5</accession>
<reference evidence="2" key="1">
    <citation type="submission" date="2013-08" db="EMBL/GenBank/DDBJ databases">
        <authorList>
            <person name="Mendez C."/>
            <person name="Richter M."/>
            <person name="Ferrer M."/>
            <person name="Sanchez J."/>
        </authorList>
    </citation>
    <scope>NUCLEOTIDE SEQUENCE</scope>
</reference>
<proteinExistence type="predicted"/>
<dbReference type="AlphaFoldDB" id="T0YNS5"/>
<feature type="region of interest" description="Disordered" evidence="1">
    <location>
        <begin position="56"/>
        <end position="76"/>
    </location>
</feature>
<evidence type="ECO:0000313" key="2">
    <source>
        <dbReference type="EMBL" id="EQD37071.1"/>
    </source>
</evidence>
<feature type="non-terminal residue" evidence="2">
    <location>
        <position position="76"/>
    </location>
</feature>
<gene>
    <name evidence="2" type="ORF">B1B_16261</name>
</gene>
<sequence length="76" mass="8278">MSACPRRRSFTAEDKLRVLAETDRAAATGRIGAILRREGLYSSNLTAWRRQRDTAAIGGLAPARRGPKSTEPNPLA</sequence>
<comment type="caution">
    <text evidence="2">The sequence shown here is derived from an EMBL/GenBank/DDBJ whole genome shotgun (WGS) entry which is preliminary data.</text>
</comment>
<protein>
    <submittedName>
        <fullName evidence="2">Transposase</fullName>
    </submittedName>
</protein>